<evidence type="ECO:0000313" key="3">
    <source>
        <dbReference type="Proteomes" id="UP000198281"/>
    </source>
</evidence>
<evidence type="ECO:0000313" key="2">
    <source>
        <dbReference type="EMBL" id="SNS67551.1"/>
    </source>
</evidence>
<reference evidence="3" key="1">
    <citation type="submission" date="2017-06" db="EMBL/GenBank/DDBJ databases">
        <authorList>
            <person name="Varghese N."/>
            <person name="Submissions S."/>
        </authorList>
    </citation>
    <scope>NUCLEOTIDE SEQUENCE [LARGE SCALE GENOMIC DNA]</scope>
    <source>
        <strain evidence="3">LNB2</strain>
    </source>
</reference>
<sequence length="93" mass="9912">MMKPITSAMAAALALWTGSFPAHAKAVRPPPAQRLESHIVQTPAGFAICTCGSSCAATADKRPEPIRIGANVRLDPALVERAARAREEIRHAR</sequence>
<feature type="signal peptide" evidence="1">
    <location>
        <begin position="1"/>
        <end position="24"/>
    </location>
</feature>
<feature type="chain" id="PRO_5012127692" evidence="1">
    <location>
        <begin position="25"/>
        <end position="93"/>
    </location>
</feature>
<dbReference type="AlphaFoldDB" id="A0A239GET8"/>
<keyword evidence="1" id="KW-0732">Signal</keyword>
<dbReference type="RefSeq" id="WP_089219870.1">
    <property type="nucleotide sequence ID" value="NZ_FZOS01000012.1"/>
</dbReference>
<evidence type="ECO:0000256" key="1">
    <source>
        <dbReference type="SAM" id="SignalP"/>
    </source>
</evidence>
<dbReference type="EMBL" id="FZOS01000012">
    <property type="protein sequence ID" value="SNS67551.1"/>
    <property type="molecule type" value="Genomic_DNA"/>
</dbReference>
<name>A0A239GET8_9SPHN</name>
<accession>A0A239GET8</accession>
<proteinExistence type="predicted"/>
<organism evidence="2 3">
    <name type="scientific">Edaphosphingomonas laterariae</name>
    <dbReference type="NCBI Taxonomy" id="861865"/>
    <lineage>
        <taxon>Bacteria</taxon>
        <taxon>Pseudomonadati</taxon>
        <taxon>Pseudomonadota</taxon>
        <taxon>Alphaproteobacteria</taxon>
        <taxon>Sphingomonadales</taxon>
        <taxon>Rhizorhabdaceae</taxon>
        <taxon>Edaphosphingomonas</taxon>
    </lineage>
</organism>
<gene>
    <name evidence="2" type="ORF">SAMN06295912_11232</name>
</gene>
<protein>
    <submittedName>
        <fullName evidence="2">Uncharacterized protein</fullName>
    </submittedName>
</protein>
<dbReference type="Proteomes" id="UP000198281">
    <property type="component" value="Unassembled WGS sequence"/>
</dbReference>
<keyword evidence="3" id="KW-1185">Reference proteome</keyword>